<evidence type="ECO:0000313" key="13">
    <source>
        <dbReference type="Proteomes" id="UP000095347"/>
    </source>
</evidence>
<evidence type="ECO:0000256" key="8">
    <source>
        <dbReference type="SAM" id="Coils"/>
    </source>
</evidence>
<dbReference type="InterPro" id="IPR036737">
    <property type="entry name" value="OmpA-like_sf"/>
</dbReference>
<keyword evidence="4 10" id="KW-0812">Transmembrane</keyword>
<keyword evidence="8" id="KW-0175">Coiled coil</keyword>
<dbReference type="SUPFAM" id="SSF103088">
    <property type="entry name" value="OmpA-like"/>
    <property type="match status" value="1"/>
</dbReference>
<dbReference type="STRING" id="28181.BEN30_03250"/>
<evidence type="ECO:0000256" key="6">
    <source>
        <dbReference type="ARBA" id="ARBA00023136"/>
    </source>
</evidence>
<evidence type="ECO:0000256" key="10">
    <source>
        <dbReference type="SAM" id="Phobius"/>
    </source>
</evidence>
<feature type="transmembrane region" description="Helical" evidence="10">
    <location>
        <begin position="21"/>
        <end position="44"/>
    </location>
</feature>
<dbReference type="InterPro" id="IPR050330">
    <property type="entry name" value="Bact_OuterMem_StrucFunc"/>
</dbReference>
<sequence>MDQQPIIIKKIKKGGGGHHGGAWKIAYADFVTAMMAFFLLLWLLNAVSQEQLEGIADYFAPTVSSTSQSGSGQILGGTTVAVDGALEDTVSRPTVTMDLPPPSAGSGGEAMQDKPIEAEVDAQETKAKAEQDQFDKAEKDLKDKLETLPEFQQMAESLMIDNTPEGMRIQLIDRDGLSMFPSGGASMYEHTERVLGLVAEIIKKMPQDIAISGHTDAVPMGGGNQSYTNWELSADRANSARRALLKLGVPESRMARIVGKAATDPLIPEDPSDAKNRRLSIILLRGTGEPAPPPGPPPSIINGE</sequence>
<dbReference type="AlphaFoldDB" id="A0A1E5QBM6"/>
<dbReference type="PANTHER" id="PTHR30329">
    <property type="entry name" value="STATOR ELEMENT OF FLAGELLAR MOTOR COMPLEX"/>
    <property type="match status" value="1"/>
</dbReference>
<evidence type="ECO:0000256" key="2">
    <source>
        <dbReference type="ARBA" id="ARBA00008914"/>
    </source>
</evidence>
<keyword evidence="6 7" id="KW-0472">Membrane</keyword>
<dbReference type="OrthoDB" id="7170686at2"/>
<name>A0A1E5QBM6_9PROT</name>
<proteinExistence type="inferred from homology"/>
<dbReference type="CDD" id="cd07185">
    <property type="entry name" value="OmpA_C-like"/>
    <property type="match status" value="1"/>
</dbReference>
<accession>A0A1E5QBM6</accession>
<protein>
    <recommendedName>
        <fullName evidence="11">OmpA-like domain-containing protein</fullName>
    </recommendedName>
</protein>
<dbReference type="InterPro" id="IPR025713">
    <property type="entry name" value="MotB-like_N_dom"/>
</dbReference>
<keyword evidence="13" id="KW-1185">Reference proteome</keyword>
<dbReference type="RefSeq" id="WP_069956586.1">
    <property type="nucleotide sequence ID" value="NZ_MCGG01000007.1"/>
</dbReference>
<keyword evidence="5 10" id="KW-1133">Transmembrane helix</keyword>
<evidence type="ECO:0000256" key="1">
    <source>
        <dbReference type="ARBA" id="ARBA00004162"/>
    </source>
</evidence>
<feature type="domain" description="OmpA-like" evidence="11">
    <location>
        <begin position="167"/>
        <end position="287"/>
    </location>
</feature>
<evidence type="ECO:0000256" key="9">
    <source>
        <dbReference type="SAM" id="MobiDB-lite"/>
    </source>
</evidence>
<comment type="similarity">
    <text evidence="2">Belongs to the MotB family.</text>
</comment>
<dbReference type="PANTHER" id="PTHR30329:SF21">
    <property type="entry name" value="LIPOPROTEIN YIAD-RELATED"/>
    <property type="match status" value="1"/>
</dbReference>
<organism evidence="12 13">
    <name type="scientific">Magnetovibrio blakemorei</name>
    <dbReference type="NCBI Taxonomy" id="28181"/>
    <lineage>
        <taxon>Bacteria</taxon>
        <taxon>Pseudomonadati</taxon>
        <taxon>Pseudomonadota</taxon>
        <taxon>Alphaproteobacteria</taxon>
        <taxon>Rhodospirillales</taxon>
        <taxon>Magnetovibrionaceae</taxon>
        <taxon>Magnetovibrio</taxon>
    </lineage>
</organism>
<dbReference type="Pfam" id="PF13677">
    <property type="entry name" value="MotB_plug"/>
    <property type="match status" value="1"/>
</dbReference>
<evidence type="ECO:0000256" key="3">
    <source>
        <dbReference type="ARBA" id="ARBA00022475"/>
    </source>
</evidence>
<dbReference type="EMBL" id="MCGG01000007">
    <property type="protein sequence ID" value="OEJ69434.1"/>
    <property type="molecule type" value="Genomic_DNA"/>
</dbReference>
<comment type="subcellular location">
    <subcellularLocation>
        <location evidence="1">Cell membrane</location>
        <topology evidence="1">Single-pass membrane protein</topology>
    </subcellularLocation>
</comment>
<reference evidence="13" key="1">
    <citation type="submission" date="2016-07" db="EMBL/GenBank/DDBJ databases">
        <authorList>
            <person name="Florea S."/>
            <person name="Webb J.S."/>
            <person name="Jaromczyk J."/>
            <person name="Schardl C.L."/>
        </authorList>
    </citation>
    <scope>NUCLEOTIDE SEQUENCE [LARGE SCALE GENOMIC DNA]</scope>
    <source>
        <strain evidence="13">MV-1</strain>
    </source>
</reference>
<keyword evidence="3" id="KW-1003">Cell membrane</keyword>
<gene>
    <name evidence="12" type="ORF">BEN30_03250</name>
</gene>
<feature type="region of interest" description="Disordered" evidence="9">
    <location>
        <begin position="91"/>
        <end position="112"/>
    </location>
</feature>
<comment type="caution">
    <text evidence="12">The sequence shown here is derived from an EMBL/GenBank/DDBJ whole genome shotgun (WGS) entry which is preliminary data.</text>
</comment>
<dbReference type="Pfam" id="PF00691">
    <property type="entry name" value="OmpA"/>
    <property type="match status" value="1"/>
</dbReference>
<feature type="compositionally biased region" description="Pro residues" evidence="9">
    <location>
        <begin position="290"/>
        <end position="304"/>
    </location>
</feature>
<feature type="region of interest" description="Disordered" evidence="9">
    <location>
        <begin position="284"/>
        <end position="304"/>
    </location>
</feature>
<dbReference type="Gene3D" id="3.30.1330.60">
    <property type="entry name" value="OmpA-like domain"/>
    <property type="match status" value="1"/>
</dbReference>
<dbReference type="Proteomes" id="UP000095347">
    <property type="component" value="Unassembled WGS sequence"/>
</dbReference>
<evidence type="ECO:0000256" key="4">
    <source>
        <dbReference type="ARBA" id="ARBA00022692"/>
    </source>
</evidence>
<evidence type="ECO:0000259" key="11">
    <source>
        <dbReference type="PROSITE" id="PS51123"/>
    </source>
</evidence>
<evidence type="ECO:0000313" key="12">
    <source>
        <dbReference type="EMBL" id="OEJ69434.1"/>
    </source>
</evidence>
<dbReference type="GO" id="GO:0005886">
    <property type="term" value="C:plasma membrane"/>
    <property type="evidence" value="ECO:0007669"/>
    <property type="project" value="UniProtKB-SubCell"/>
</dbReference>
<dbReference type="PROSITE" id="PS51123">
    <property type="entry name" value="OMPA_2"/>
    <property type="match status" value="1"/>
</dbReference>
<dbReference type="InterPro" id="IPR006665">
    <property type="entry name" value="OmpA-like"/>
</dbReference>
<evidence type="ECO:0000256" key="7">
    <source>
        <dbReference type="PROSITE-ProRule" id="PRU00473"/>
    </source>
</evidence>
<feature type="coiled-coil region" evidence="8">
    <location>
        <begin position="120"/>
        <end position="147"/>
    </location>
</feature>
<evidence type="ECO:0000256" key="5">
    <source>
        <dbReference type="ARBA" id="ARBA00022989"/>
    </source>
</evidence>